<organism evidence="3 4">
    <name type="scientific">Meridianimarinicoccus marinus</name>
    <dbReference type="NCBI Taxonomy" id="3231483"/>
    <lineage>
        <taxon>Bacteria</taxon>
        <taxon>Pseudomonadati</taxon>
        <taxon>Pseudomonadota</taxon>
        <taxon>Alphaproteobacteria</taxon>
        <taxon>Rhodobacterales</taxon>
        <taxon>Paracoccaceae</taxon>
        <taxon>Meridianimarinicoccus</taxon>
    </lineage>
</organism>
<accession>A0ABV3L743</accession>
<dbReference type="SUPFAM" id="SSF54826">
    <property type="entry name" value="Enolase N-terminal domain-like"/>
    <property type="match status" value="1"/>
</dbReference>
<dbReference type="InterPro" id="IPR029065">
    <property type="entry name" value="Enolase_C-like"/>
</dbReference>
<gene>
    <name evidence="3" type="ORF">AB0T83_08815</name>
</gene>
<proteinExistence type="predicted"/>
<evidence type="ECO:0000313" key="3">
    <source>
        <dbReference type="EMBL" id="MEV8466877.1"/>
    </source>
</evidence>
<dbReference type="PROSITE" id="PS00908">
    <property type="entry name" value="MR_MLE_1"/>
    <property type="match status" value="1"/>
</dbReference>
<dbReference type="RefSeq" id="WP_366192668.1">
    <property type="nucleotide sequence ID" value="NZ_JBFBVU010000009.1"/>
</dbReference>
<dbReference type="InterPro" id="IPR036849">
    <property type="entry name" value="Enolase-like_C_sf"/>
</dbReference>
<evidence type="ECO:0000313" key="4">
    <source>
        <dbReference type="Proteomes" id="UP001553161"/>
    </source>
</evidence>
<dbReference type="Pfam" id="PF13378">
    <property type="entry name" value="MR_MLE_C"/>
    <property type="match status" value="1"/>
</dbReference>
<dbReference type="SMART" id="SM00922">
    <property type="entry name" value="MR_MLE"/>
    <property type="match status" value="1"/>
</dbReference>
<dbReference type="Pfam" id="PF02746">
    <property type="entry name" value="MR_MLE_N"/>
    <property type="match status" value="1"/>
</dbReference>
<dbReference type="PANTHER" id="PTHR48080">
    <property type="entry name" value="D-GALACTONATE DEHYDRATASE-RELATED"/>
    <property type="match status" value="1"/>
</dbReference>
<dbReference type="PROSITE" id="PS00909">
    <property type="entry name" value="MR_MLE_2"/>
    <property type="match status" value="1"/>
</dbReference>
<dbReference type="InterPro" id="IPR034593">
    <property type="entry name" value="DgoD-like"/>
</dbReference>
<dbReference type="PANTHER" id="PTHR48080:SF2">
    <property type="entry name" value="D-GALACTONATE DEHYDRATASE"/>
    <property type="match status" value="1"/>
</dbReference>
<dbReference type="InterPro" id="IPR029017">
    <property type="entry name" value="Enolase-like_N"/>
</dbReference>
<dbReference type="SUPFAM" id="SSF51604">
    <property type="entry name" value="Enolase C-terminal domain-like"/>
    <property type="match status" value="1"/>
</dbReference>
<evidence type="ECO:0000259" key="2">
    <source>
        <dbReference type="SMART" id="SM00922"/>
    </source>
</evidence>
<keyword evidence="4" id="KW-1185">Reference proteome</keyword>
<dbReference type="SFLD" id="SFLDG00179">
    <property type="entry name" value="mandelate_racemase"/>
    <property type="match status" value="1"/>
</dbReference>
<comment type="caution">
    <text evidence="3">The sequence shown here is derived from an EMBL/GenBank/DDBJ whole genome shotgun (WGS) entry which is preliminary data.</text>
</comment>
<sequence length="398" mass="43605">MTMPAPASFPSGTAAHPISAIRAFVPWVGGRNQLIVKVETETGLYGWGESGLSGREKAVLGALEHFEHDLIGSDAMAIGRIWQQLYRGQYFEGGRVLLAAMSAIDIALHDLKGKALGVPVHDLLGGKQRDRVPTFASTQAGDFANARAHARALKDLGWNCIRLFPDMSHQGTFEPQEHLARSAELCRDVRADLGDNVILGIDWHHRLSVAEAAAFCQKLPSGTLNFIEEPIRDEAPSAYEALRRLTDIPFAVGEEFASKWQFLPFIERDIHQFNRIDICNVGGLTEAMKVAAMSEAHYVDMMPHNPLGPICTAASIHFAAAVPNFAWLETNAWGDAIYGGDTGVDPFIRKPVLNGTSFDVPSGPGLGIEVDETKLDTGELRLWHPPQLRRRDGSVTNW</sequence>
<dbReference type="Gene3D" id="3.30.390.10">
    <property type="entry name" value="Enolase-like, N-terminal domain"/>
    <property type="match status" value="1"/>
</dbReference>
<dbReference type="CDD" id="cd03316">
    <property type="entry name" value="MR_like"/>
    <property type="match status" value="1"/>
</dbReference>
<name>A0ABV3L743_9RHOB</name>
<evidence type="ECO:0000256" key="1">
    <source>
        <dbReference type="ARBA" id="ARBA00023239"/>
    </source>
</evidence>
<dbReference type="InterPro" id="IPR018110">
    <property type="entry name" value="Mandel_Rmase/mucon_lact_enz_CS"/>
</dbReference>
<dbReference type="InterPro" id="IPR013341">
    <property type="entry name" value="Mandelate_racemase_N_dom"/>
</dbReference>
<dbReference type="InterPro" id="IPR013342">
    <property type="entry name" value="Mandelate_racemase_C"/>
</dbReference>
<feature type="domain" description="Mandelate racemase/muconate lactonizing enzyme C-terminal" evidence="2">
    <location>
        <begin position="143"/>
        <end position="249"/>
    </location>
</feature>
<reference evidence="3 4" key="1">
    <citation type="submission" date="2024-07" db="EMBL/GenBank/DDBJ databases">
        <authorList>
            <person name="Kang M."/>
        </authorList>
    </citation>
    <scope>NUCLEOTIDE SEQUENCE [LARGE SCALE GENOMIC DNA]</scope>
    <source>
        <strain evidence="3 4">DFM31</strain>
    </source>
</reference>
<protein>
    <submittedName>
        <fullName evidence="3">Mandelate racemase/muconate lactonizing enzyme family protein</fullName>
    </submittedName>
</protein>
<dbReference type="Proteomes" id="UP001553161">
    <property type="component" value="Unassembled WGS sequence"/>
</dbReference>
<dbReference type="Gene3D" id="3.20.20.120">
    <property type="entry name" value="Enolase-like C-terminal domain"/>
    <property type="match status" value="1"/>
</dbReference>
<keyword evidence="1" id="KW-0456">Lyase</keyword>
<dbReference type="SFLD" id="SFLDS00001">
    <property type="entry name" value="Enolase"/>
    <property type="match status" value="1"/>
</dbReference>
<dbReference type="EMBL" id="JBFBVU010000009">
    <property type="protein sequence ID" value="MEV8466877.1"/>
    <property type="molecule type" value="Genomic_DNA"/>
</dbReference>